<evidence type="ECO:0000313" key="8">
    <source>
        <dbReference type="EMBL" id="PVH94103.1"/>
    </source>
</evidence>
<dbReference type="GO" id="GO:0016020">
    <property type="term" value="C:membrane"/>
    <property type="evidence" value="ECO:0007669"/>
    <property type="project" value="UniProtKB-SubCell"/>
</dbReference>
<evidence type="ECO:0000256" key="1">
    <source>
        <dbReference type="ARBA" id="ARBA00004141"/>
    </source>
</evidence>
<evidence type="ECO:0000256" key="2">
    <source>
        <dbReference type="ARBA" id="ARBA00022692"/>
    </source>
</evidence>
<dbReference type="Pfam" id="PF20684">
    <property type="entry name" value="Fung_rhodopsin"/>
    <property type="match status" value="1"/>
</dbReference>
<comment type="similarity">
    <text evidence="5">Belongs to the SAT4 family.</text>
</comment>
<comment type="subcellular location">
    <subcellularLocation>
        <location evidence="1">Membrane</location>
        <topology evidence="1">Multi-pass membrane protein</topology>
    </subcellularLocation>
</comment>
<dbReference type="InterPro" id="IPR049326">
    <property type="entry name" value="Rhodopsin_dom_fungi"/>
</dbReference>
<dbReference type="PANTHER" id="PTHR33048">
    <property type="entry name" value="PTH11-LIKE INTEGRAL MEMBRANE PROTEIN (AFU_ORTHOLOGUE AFUA_5G11245)"/>
    <property type="match status" value="1"/>
</dbReference>
<feature type="transmembrane region" description="Helical" evidence="6">
    <location>
        <begin position="112"/>
        <end position="133"/>
    </location>
</feature>
<feature type="transmembrane region" description="Helical" evidence="6">
    <location>
        <begin position="79"/>
        <end position="100"/>
    </location>
</feature>
<evidence type="ECO:0000259" key="7">
    <source>
        <dbReference type="Pfam" id="PF20684"/>
    </source>
</evidence>
<evidence type="ECO:0000256" key="4">
    <source>
        <dbReference type="ARBA" id="ARBA00023136"/>
    </source>
</evidence>
<proteinExistence type="inferred from homology"/>
<evidence type="ECO:0000256" key="3">
    <source>
        <dbReference type="ARBA" id="ARBA00022989"/>
    </source>
</evidence>
<feature type="transmembrane region" description="Helical" evidence="6">
    <location>
        <begin position="230"/>
        <end position="249"/>
    </location>
</feature>
<keyword evidence="2 6" id="KW-0812">Transmembrane</keyword>
<accession>A0A2V1D993</accession>
<feature type="transmembrane region" description="Helical" evidence="6">
    <location>
        <begin position="161"/>
        <end position="182"/>
    </location>
</feature>
<dbReference type="PANTHER" id="PTHR33048:SF18">
    <property type="entry name" value="INTEGRAL MEMBRANE PROTEIN"/>
    <property type="match status" value="1"/>
</dbReference>
<feature type="transmembrane region" description="Helical" evidence="6">
    <location>
        <begin position="194"/>
        <end position="218"/>
    </location>
</feature>
<organism evidence="8 9">
    <name type="scientific">Periconia macrospinosa</name>
    <dbReference type="NCBI Taxonomy" id="97972"/>
    <lineage>
        <taxon>Eukaryota</taxon>
        <taxon>Fungi</taxon>
        <taxon>Dikarya</taxon>
        <taxon>Ascomycota</taxon>
        <taxon>Pezizomycotina</taxon>
        <taxon>Dothideomycetes</taxon>
        <taxon>Pleosporomycetidae</taxon>
        <taxon>Pleosporales</taxon>
        <taxon>Massarineae</taxon>
        <taxon>Periconiaceae</taxon>
        <taxon>Periconia</taxon>
    </lineage>
</organism>
<dbReference type="AlphaFoldDB" id="A0A2V1D993"/>
<dbReference type="STRING" id="97972.A0A2V1D993"/>
<evidence type="ECO:0000256" key="6">
    <source>
        <dbReference type="SAM" id="Phobius"/>
    </source>
</evidence>
<keyword evidence="4 6" id="KW-0472">Membrane</keyword>
<feature type="domain" description="Rhodopsin" evidence="7">
    <location>
        <begin position="12"/>
        <end position="254"/>
    </location>
</feature>
<gene>
    <name evidence="8" type="ORF">DM02DRAFT_540184</name>
</gene>
<keyword evidence="9" id="KW-1185">Reference proteome</keyword>
<keyword evidence="3 6" id="KW-1133">Transmembrane helix</keyword>
<protein>
    <recommendedName>
        <fullName evidence="7">Rhodopsin domain-containing protein</fullName>
    </recommendedName>
</protein>
<dbReference type="Proteomes" id="UP000244855">
    <property type="component" value="Unassembled WGS sequence"/>
</dbReference>
<evidence type="ECO:0000256" key="5">
    <source>
        <dbReference type="ARBA" id="ARBA00038359"/>
    </source>
</evidence>
<feature type="transmembrane region" description="Helical" evidence="6">
    <location>
        <begin position="28"/>
        <end position="48"/>
    </location>
</feature>
<dbReference type="OrthoDB" id="444631at2759"/>
<name>A0A2V1D993_9PLEO</name>
<sequence length="317" mass="36131">MTVLAALFTAGRFIIHWRKNHKLRWDDWFNAVALVFLIAMIVLFEIYVPDQYNAILYMKGLSDRKPTKLQAVRDMKFNIASMIFFFCTIYAVKASFLALYWQIFEVSARFRIAWLFLTAYTAIGFVVSVVTVFTRCGAPQYFANMVEKCSQRSRAVFVGYQSLWCILNTSGDLLLMILPISILRSLKMGIKQKLGLSFVFALVLIIVVLDILRTVYTLDQNLKEGQDANALWGVLEPSIAVIVCALPCYRGLLNFHTGTTQNNSKFSIGHPSSWSRLFKSSSSMSRSSRNDSKEGIVFKEFSTDGNTSNHSRFYEIK</sequence>
<dbReference type="InterPro" id="IPR052337">
    <property type="entry name" value="SAT4-like"/>
</dbReference>
<reference evidence="8 9" key="1">
    <citation type="journal article" date="2018" name="Sci. Rep.">
        <title>Comparative genomics provides insights into the lifestyle and reveals functional heterogeneity of dark septate endophytic fungi.</title>
        <authorList>
            <person name="Knapp D.G."/>
            <person name="Nemeth J.B."/>
            <person name="Barry K."/>
            <person name="Hainaut M."/>
            <person name="Henrissat B."/>
            <person name="Johnson J."/>
            <person name="Kuo A."/>
            <person name="Lim J.H.P."/>
            <person name="Lipzen A."/>
            <person name="Nolan M."/>
            <person name="Ohm R.A."/>
            <person name="Tamas L."/>
            <person name="Grigoriev I.V."/>
            <person name="Spatafora J.W."/>
            <person name="Nagy L.G."/>
            <person name="Kovacs G.M."/>
        </authorList>
    </citation>
    <scope>NUCLEOTIDE SEQUENCE [LARGE SCALE GENOMIC DNA]</scope>
    <source>
        <strain evidence="8 9">DSE2036</strain>
    </source>
</reference>
<dbReference type="EMBL" id="KZ805551">
    <property type="protein sequence ID" value="PVH94103.1"/>
    <property type="molecule type" value="Genomic_DNA"/>
</dbReference>
<evidence type="ECO:0000313" key="9">
    <source>
        <dbReference type="Proteomes" id="UP000244855"/>
    </source>
</evidence>